<keyword evidence="2" id="KW-1185">Reference proteome</keyword>
<dbReference type="EMBL" id="CP001958">
    <property type="protein sequence ID" value="ADG99274.1"/>
    <property type="molecule type" value="Genomic_DNA"/>
</dbReference>
<sequence>MGTIVFDPDLIEWARRTSWDFTPSDGSGEAVFWSVPEGETRYGIKTAPHGWFEVAKTSRDGERHVEFLAAATDTVARYFWGEFGKDVRNKAELPRLSFPKNEQDISPGYSLSRRGEALELIGPHQNILARGEAGILDVMRFVQLSHLLNSSVQEIKASFLNPQGGPLFELYSR</sequence>
<dbReference type="RefSeq" id="WP_013139723.1">
    <property type="nucleotide sequence ID" value="NC_014168.1"/>
</dbReference>
<dbReference type="InterPro" id="IPR028953">
    <property type="entry name" value="Imm_IFT-like"/>
</dbReference>
<name>D6ZDL7_SEGRD</name>
<organism evidence="1 2">
    <name type="scientific">Segniliparus rotundus (strain ATCC BAA-972 / CDC 1076 / CIP 108378 / DSM 44985 / JCM 13578)</name>
    <dbReference type="NCBI Taxonomy" id="640132"/>
    <lineage>
        <taxon>Bacteria</taxon>
        <taxon>Bacillati</taxon>
        <taxon>Actinomycetota</taxon>
        <taxon>Actinomycetes</taxon>
        <taxon>Mycobacteriales</taxon>
        <taxon>Segniliparaceae</taxon>
        <taxon>Segniliparus</taxon>
    </lineage>
</organism>
<dbReference type="Pfam" id="PF15598">
    <property type="entry name" value="Imm61"/>
    <property type="match status" value="1"/>
</dbReference>
<dbReference type="AlphaFoldDB" id="D6ZDL7"/>
<accession>D6ZDL7</accession>
<protein>
    <submittedName>
        <fullName evidence="1">Uncharacterized protein</fullName>
    </submittedName>
</protein>
<reference evidence="1 2" key="1">
    <citation type="journal article" date="2010" name="Stand. Genomic Sci.">
        <title>Complete genome sequence of Segniliparus rotundus type strain (CDC 1076).</title>
        <authorList>
            <person name="Sikorski J."/>
            <person name="Lapidus A."/>
            <person name="Copeland A."/>
            <person name="Misra M."/>
            <person name="Glavina Del Rio T."/>
            <person name="Nolan M."/>
            <person name="Lucas S."/>
            <person name="Chen F."/>
            <person name="Tice H."/>
            <person name="Cheng J.F."/>
            <person name="Jando M."/>
            <person name="Schneider S."/>
            <person name="Bruce D."/>
            <person name="Goodwin L."/>
            <person name="Pitluck S."/>
            <person name="Liolios K."/>
            <person name="Mikhailova N."/>
            <person name="Pati A."/>
            <person name="Ivanova N."/>
            <person name="Mavromatis K."/>
            <person name="Chen A."/>
            <person name="Palaniappan K."/>
            <person name="Chertkov O."/>
            <person name="Land M."/>
            <person name="Hauser L."/>
            <person name="Chang Y.J."/>
            <person name="Jeffries C.D."/>
            <person name="Brettin T."/>
            <person name="Detter J.C."/>
            <person name="Han C."/>
            <person name="Rohde M."/>
            <person name="Goker M."/>
            <person name="Bristow J."/>
            <person name="Eisen J.A."/>
            <person name="Markowitz V."/>
            <person name="Hugenholtz P."/>
            <person name="Kyrpides N.C."/>
            <person name="Klenk H.P."/>
        </authorList>
    </citation>
    <scope>NUCLEOTIDE SEQUENCE [LARGE SCALE GENOMIC DNA]</scope>
    <source>
        <strain evidence="2">ATCC BAA-972 / CDC 1076 / CIP 108378 / DSM 44985 / JCM 13578</strain>
    </source>
</reference>
<dbReference type="HOGENOM" id="CLU_1546538_0_0_11"/>
<proteinExistence type="predicted"/>
<evidence type="ECO:0000313" key="2">
    <source>
        <dbReference type="Proteomes" id="UP000002247"/>
    </source>
</evidence>
<gene>
    <name evidence="1" type="ordered locus">Srot_2843</name>
</gene>
<dbReference type="OrthoDB" id="4742108at2"/>
<dbReference type="Proteomes" id="UP000002247">
    <property type="component" value="Chromosome"/>
</dbReference>
<evidence type="ECO:0000313" key="1">
    <source>
        <dbReference type="EMBL" id="ADG99274.1"/>
    </source>
</evidence>
<dbReference type="eggNOG" id="ENOG502ZPGV">
    <property type="taxonomic scope" value="Bacteria"/>
</dbReference>
<dbReference type="KEGG" id="srt:Srot_2843"/>